<feature type="region of interest" description="Disordered" evidence="1">
    <location>
        <begin position="376"/>
        <end position="407"/>
    </location>
</feature>
<proteinExistence type="predicted"/>
<feature type="region of interest" description="Disordered" evidence="1">
    <location>
        <begin position="185"/>
        <end position="244"/>
    </location>
</feature>
<sequence length="407" mass="45465">MLKQNYPAAITHISTPAVAENSTSKGISLPAVSPLQKMDAAMEEPLGEPALIQMKAHLPPKFILQKTTPVENNVLQPFQLRAGAPVVQRTINILPGPHLQRAETAQRWNAQQAYARLQADDRANGLDQQLLLNVLTAMDTQNWFGASYQGFCQEVVYRCNAAAQQQQQQVPQDNNPVAANNAMEDLEDDEEEEEQEEKESDQEGHDFYDEDEMIDDDEKEGEKEEIEEGEEEIEEEEGGEPAYPTGIERSEIVMAFDEESGIYGAEFSSGFISSSGDTEDLVGIQIREVVQIGRNDLQAPPAIDTQETVIDEEGGLNDKIATNAARIHRSVPGITNFPAVYETPQKLYWKYAEENDTEWKFLVNVPITVTVVDKSKEGDEERDLRVITTYNGKSVKQPYRGDPVPRP</sequence>
<evidence type="ECO:0000256" key="1">
    <source>
        <dbReference type="SAM" id="MobiDB-lite"/>
    </source>
</evidence>
<gene>
    <name evidence="2" type="ORF">SAMN04488505_105308</name>
</gene>
<evidence type="ECO:0000313" key="3">
    <source>
        <dbReference type="Proteomes" id="UP000198984"/>
    </source>
</evidence>
<accession>A0A1H8A745</accession>
<dbReference type="EMBL" id="FOBB01000005">
    <property type="protein sequence ID" value="SEM65367.1"/>
    <property type="molecule type" value="Genomic_DNA"/>
</dbReference>
<feature type="compositionally biased region" description="Acidic residues" evidence="1">
    <location>
        <begin position="208"/>
        <end position="239"/>
    </location>
</feature>
<keyword evidence="3" id="KW-1185">Reference proteome</keyword>
<feature type="compositionally biased region" description="Basic and acidic residues" evidence="1">
    <location>
        <begin position="376"/>
        <end position="385"/>
    </location>
</feature>
<feature type="compositionally biased region" description="Acidic residues" evidence="1">
    <location>
        <begin position="185"/>
        <end position="200"/>
    </location>
</feature>
<protein>
    <submittedName>
        <fullName evidence="2">Uncharacterized protein</fullName>
    </submittedName>
</protein>
<dbReference type="AlphaFoldDB" id="A0A1H8A745"/>
<organism evidence="2 3">
    <name type="scientific">Chitinophaga rupis</name>
    <dbReference type="NCBI Taxonomy" id="573321"/>
    <lineage>
        <taxon>Bacteria</taxon>
        <taxon>Pseudomonadati</taxon>
        <taxon>Bacteroidota</taxon>
        <taxon>Chitinophagia</taxon>
        <taxon>Chitinophagales</taxon>
        <taxon>Chitinophagaceae</taxon>
        <taxon>Chitinophaga</taxon>
    </lineage>
</organism>
<name>A0A1H8A745_9BACT</name>
<dbReference type="RefSeq" id="WP_089916860.1">
    <property type="nucleotide sequence ID" value="NZ_FOBB01000005.1"/>
</dbReference>
<evidence type="ECO:0000313" key="2">
    <source>
        <dbReference type="EMBL" id="SEM65367.1"/>
    </source>
</evidence>
<reference evidence="2 3" key="1">
    <citation type="submission" date="2016-10" db="EMBL/GenBank/DDBJ databases">
        <authorList>
            <person name="de Groot N.N."/>
        </authorList>
    </citation>
    <scope>NUCLEOTIDE SEQUENCE [LARGE SCALE GENOMIC DNA]</scope>
    <source>
        <strain evidence="2 3">DSM 21039</strain>
    </source>
</reference>
<dbReference type="Proteomes" id="UP000198984">
    <property type="component" value="Unassembled WGS sequence"/>
</dbReference>